<dbReference type="PROSITE" id="PS50206">
    <property type="entry name" value="RHODANESE_3"/>
    <property type="match status" value="1"/>
</dbReference>
<dbReference type="InterPro" id="IPR011991">
    <property type="entry name" value="ArsR-like_HTH"/>
</dbReference>
<dbReference type="PANTHER" id="PTHR43132">
    <property type="entry name" value="ARSENICAL RESISTANCE OPERON REPRESSOR ARSR-RELATED"/>
    <property type="match status" value="1"/>
</dbReference>
<dbReference type="Gene3D" id="3.40.250.10">
    <property type="entry name" value="Rhodanese-like domain"/>
    <property type="match status" value="1"/>
</dbReference>
<protein>
    <submittedName>
        <fullName evidence="6">ArsR family transcriptional regulator</fullName>
    </submittedName>
</protein>
<dbReference type="Gene3D" id="1.10.10.10">
    <property type="entry name" value="Winged helix-like DNA-binding domain superfamily/Winged helix DNA-binding domain"/>
    <property type="match status" value="1"/>
</dbReference>
<dbReference type="SMART" id="SM00418">
    <property type="entry name" value="HTH_ARSR"/>
    <property type="match status" value="1"/>
</dbReference>
<dbReference type="PATRIC" id="fig|1423724.4.peg.231"/>
<keyword evidence="3" id="KW-0804">Transcription</keyword>
<sequence>METINARKYSEQLYGELAKIGKCLSSSRRLELLELLTQCEKTVENLAHETQMSIANTSKHLQVLYGANLVRRRKNGNFVVYSLASKNVATLADSLKTVGEERLAEIKELQADLFQAELTLTKAKALQANKNALFLDVRPQDEYQAGHIQGALNIPIAQLEEHFTVLPNDQVIIVYCRGKMCSYAKVATKLLKKKGYKAYSLDYSYYDWVTDKK</sequence>
<dbReference type="InterPro" id="IPR051011">
    <property type="entry name" value="Metal_resp_trans_reg"/>
</dbReference>
<dbReference type="RefSeq" id="WP_025088018.1">
    <property type="nucleotide sequence ID" value="NZ_AZFT01000048.1"/>
</dbReference>
<dbReference type="eggNOG" id="COG0607">
    <property type="taxonomic scope" value="Bacteria"/>
</dbReference>
<evidence type="ECO:0000313" key="7">
    <source>
        <dbReference type="Proteomes" id="UP000051324"/>
    </source>
</evidence>
<dbReference type="Pfam" id="PF00581">
    <property type="entry name" value="Rhodanese"/>
    <property type="match status" value="1"/>
</dbReference>
<dbReference type="InterPro" id="IPR036388">
    <property type="entry name" value="WH-like_DNA-bd_sf"/>
</dbReference>
<dbReference type="eggNOG" id="COG0640">
    <property type="taxonomic scope" value="Bacteria"/>
</dbReference>
<feature type="domain" description="Rhodanese" evidence="4">
    <location>
        <begin position="128"/>
        <end position="210"/>
    </location>
</feature>
<dbReference type="Pfam" id="PF01022">
    <property type="entry name" value="HTH_5"/>
    <property type="match status" value="1"/>
</dbReference>
<dbReference type="AlphaFoldDB" id="A0A0R1U1K4"/>
<dbReference type="InterPro" id="IPR001845">
    <property type="entry name" value="HTH_ArsR_DNA-bd_dom"/>
</dbReference>
<keyword evidence="7" id="KW-1185">Reference proteome</keyword>
<dbReference type="PRINTS" id="PR00778">
    <property type="entry name" value="HTHARSR"/>
</dbReference>
<evidence type="ECO:0000259" key="4">
    <source>
        <dbReference type="PROSITE" id="PS50206"/>
    </source>
</evidence>
<feature type="domain" description="HTH arsR-type" evidence="5">
    <location>
        <begin position="9"/>
        <end position="103"/>
    </location>
</feature>
<evidence type="ECO:0000259" key="5">
    <source>
        <dbReference type="PROSITE" id="PS50987"/>
    </source>
</evidence>
<dbReference type="STRING" id="1423724.FC32_GL000217"/>
<dbReference type="SMART" id="SM00450">
    <property type="entry name" value="RHOD"/>
    <property type="match status" value="1"/>
</dbReference>
<dbReference type="InterPro" id="IPR036873">
    <property type="entry name" value="Rhodanese-like_dom_sf"/>
</dbReference>
<evidence type="ECO:0000256" key="1">
    <source>
        <dbReference type="ARBA" id="ARBA00023015"/>
    </source>
</evidence>
<dbReference type="PROSITE" id="PS50987">
    <property type="entry name" value="HTH_ARSR_2"/>
    <property type="match status" value="1"/>
</dbReference>
<accession>A0A0R1U1K4</accession>
<name>A0A0R1U1K4_9LACO</name>
<dbReference type="SUPFAM" id="SSF52821">
    <property type="entry name" value="Rhodanese/Cell cycle control phosphatase"/>
    <property type="match status" value="1"/>
</dbReference>
<dbReference type="GO" id="GO:0003700">
    <property type="term" value="F:DNA-binding transcription factor activity"/>
    <property type="evidence" value="ECO:0007669"/>
    <property type="project" value="InterPro"/>
</dbReference>
<dbReference type="EMBL" id="AZFT01000048">
    <property type="protein sequence ID" value="KRL84738.1"/>
    <property type="molecule type" value="Genomic_DNA"/>
</dbReference>
<dbReference type="GO" id="GO:0003677">
    <property type="term" value="F:DNA binding"/>
    <property type="evidence" value="ECO:0007669"/>
    <property type="project" value="UniProtKB-KW"/>
</dbReference>
<dbReference type="PANTHER" id="PTHR43132:SF8">
    <property type="entry name" value="HTH-TYPE TRANSCRIPTIONAL REGULATOR KMTR"/>
    <property type="match status" value="1"/>
</dbReference>
<dbReference type="CDD" id="cd00090">
    <property type="entry name" value="HTH_ARSR"/>
    <property type="match status" value="1"/>
</dbReference>
<keyword evidence="1" id="KW-0805">Transcription regulation</keyword>
<gene>
    <name evidence="6" type="ORF">FC32_GL000217</name>
</gene>
<evidence type="ECO:0000256" key="2">
    <source>
        <dbReference type="ARBA" id="ARBA00023125"/>
    </source>
</evidence>
<dbReference type="CDD" id="cd00158">
    <property type="entry name" value="RHOD"/>
    <property type="match status" value="1"/>
</dbReference>
<dbReference type="InterPro" id="IPR036390">
    <property type="entry name" value="WH_DNA-bd_sf"/>
</dbReference>
<dbReference type="NCBIfam" id="NF033788">
    <property type="entry name" value="HTH_metalloreg"/>
    <property type="match status" value="1"/>
</dbReference>
<dbReference type="OrthoDB" id="9800872at2"/>
<comment type="caution">
    <text evidence="6">The sequence shown here is derived from an EMBL/GenBank/DDBJ whole genome shotgun (WGS) entry which is preliminary data.</text>
</comment>
<reference evidence="6 7" key="1">
    <citation type="journal article" date="2015" name="Genome Announc.">
        <title>Expanding the biotechnology potential of lactobacilli through comparative genomics of 213 strains and associated genera.</title>
        <authorList>
            <person name="Sun Z."/>
            <person name="Harris H.M."/>
            <person name="McCann A."/>
            <person name="Guo C."/>
            <person name="Argimon S."/>
            <person name="Zhang W."/>
            <person name="Yang X."/>
            <person name="Jeffery I.B."/>
            <person name="Cooney J.C."/>
            <person name="Kagawa T.F."/>
            <person name="Liu W."/>
            <person name="Song Y."/>
            <person name="Salvetti E."/>
            <person name="Wrobel A."/>
            <person name="Rasinkangas P."/>
            <person name="Parkhill J."/>
            <person name="Rea M.C."/>
            <person name="O'Sullivan O."/>
            <person name="Ritari J."/>
            <person name="Douillard F.P."/>
            <person name="Paul Ross R."/>
            <person name="Yang R."/>
            <person name="Briner A.E."/>
            <person name="Felis G.E."/>
            <person name="de Vos W.M."/>
            <person name="Barrangou R."/>
            <person name="Klaenhammer T.R."/>
            <person name="Caufield P.W."/>
            <person name="Cui Y."/>
            <person name="Zhang H."/>
            <person name="O'Toole P.W."/>
        </authorList>
    </citation>
    <scope>NUCLEOTIDE SEQUENCE [LARGE SCALE GENOMIC DNA]</scope>
    <source>
        <strain evidence="6 7">DSM 16634</strain>
    </source>
</reference>
<keyword evidence="2" id="KW-0238">DNA-binding</keyword>
<evidence type="ECO:0000256" key="3">
    <source>
        <dbReference type="ARBA" id="ARBA00023163"/>
    </source>
</evidence>
<proteinExistence type="predicted"/>
<evidence type="ECO:0000313" key="6">
    <source>
        <dbReference type="EMBL" id="KRL84738.1"/>
    </source>
</evidence>
<dbReference type="SUPFAM" id="SSF46785">
    <property type="entry name" value="Winged helix' DNA-binding domain"/>
    <property type="match status" value="1"/>
</dbReference>
<organism evidence="6 7">
    <name type="scientific">Ligilactobacillus apodemi DSM 16634 = JCM 16172</name>
    <dbReference type="NCBI Taxonomy" id="1423724"/>
    <lineage>
        <taxon>Bacteria</taxon>
        <taxon>Bacillati</taxon>
        <taxon>Bacillota</taxon>
        <taxon>Bacilli</taxon>
        <taxon>Lactobacillales</taxon>
        <taxon>Lactobacillaceae</taxon>
        <taxon>Ligilactobacillus</taxon>
    </lineage>
</organism>
<dbReference type="Proteomes" id="UP000051324">
    <property type="component" value="Unassembled WGS sequence"/>
</dbReference>
<dbReference type="InterPro" id="IPR001763">
    <property type="entry name" value="Rhodanese-like_dom"/>
</dbReference>